<dbReference type="PANTHER" id="PTHR45912">
    <property type="entry name" value="CILIA- AND FLAGELLA-ASSOCIATED PROTEIN 47"/>
    <property type="match status" value="1"/>
</dbReference>
<accession>A0A0B6YYS2</accession>
<dbReference type="Pfam" id="PF26579">
    <property type="entry name" value="Ig_CFAP47"/>
    <property type="match status" value="1"/>
</dbReference>
<feature type="non-terminal residue" evidence="3">
    <location>
        <position position="1"/>
    </location>
</feature>
<sequence>SSLSTGLNEIRWLFPLKGVCSEFTAIKDTSIIASTVHDHVEQKLEFALTTDHSKQRPSKKNVKNTRPSENAVVVHTDASDEEYRFELLYGNDEVKNILEKCLDVSIVKNFKTPSTGLVTLVFNIRFAPFKSMDHCVELLVTTETGGFWRFPLRFTAVEPPVDDTLLIEATGLGKPSSVGFRLNSQQKYPEAFNAFFESGSDPEFSVTPETGELAD</sequence>
<evidence type="ECO:0000313" key="3">
    <source>
        <dbReference type="EMBL" id="CEK61459.1"/>
    </source>
</evidence>
<dbReference type="GO" id="GO:0060271">
    <property type="term" value="P:cilium assembly"/>
    <property type="evidence" value="ECO:0007669"/>
    <property type="project" value="TreeGrafter"/>
</dbReference>
<reference evidence="3" key="1">
    <citation type="submission" date="2014-12" db="EMBL/GenBank/DDBJ databases">
        <title>Insight into the proteome of Arion vulgaris.</title>
        <authorList>
            <person name="Aradska J."/>
            <person name="Bulat T."/>
            <person name="Smidak R."/>
            <person name="Sarate P."/>
            <person name="Gangsoo J."/>
            <person name="Sialana F."/>
            <person name="Bilban M."/>
            <person name="Lubec G."/>
        </authorList>
    </citation>
    <scope>NUCLEOTIDE SEQUENCE</scope>
    <source>
        <tissue evidence="3">Skin</tissue>
    </source>
</reference>
<dbReference type="GO" id="GO:0005929">
    <property type="term" value="C:cilium"/>
    <property type="evidence" value="ECO:0007669"/>
    <property type="project" value="TreeGrafter"/>
</dbReference>
<feature type="non-terminal residue" evidence="3">
    <location>
        <position position="215"/>
    </location>
</feature>
<dbReference type="PANTHER" id="PTHR45912:SF3">
    <property type="entry name" value="CILIA- AND FLAGELLA-ASSOCIATED PROTEIN 47"/>
    <property type="match status" value="1"/>
</dbReference>
<protein>
    <recommendedName>
        <fullName evidence="2">CFAP47-like immunoglobulin-like domain-containing protein</fullName>
    </recommendedName>
</protein>
<name>A0A0B6YYS2_9EUPU</name>
<proteinExistence type="predicted"/>
<dbReference type="EMBL" id="HACG01014594">
    <property type="protein sequence ID" value="CEK61459.1"/>
    <property type="molecule type" value="Transcribed_RNA"/>
</dbReference>
<gene>
    <name evidence="3" type="primary">ORF42315</name>
</gene>
<organism evidence="3">
    <name type="scientific">Arion vulgaris</name>
    <dbReference type="NCBI Taxonomy" id="1028688"/>
    <lineage>
        <taxon>Eukaryota</taxon>
        <taxon>Metazoa</taxon>
        <taxon>Spiralia</taxon>
        <taxon>Lophotrochozoa</taxon>
        <taxon>Mollusca</taxon>
        <taxon>Gastropoda</taxon>
        <taxon>Heterobranchia</taxon>
        <taxon>Euthyneura</taxon>
        <taxon>Panpulmonata</taxon>
        <taxon>Eupulmonata</taxon>
        <taxon>Stylommatophora</taxon>
        <taxon>Helicina</taxon>
        <taxon>Arionoidea</taxon>
        <taxon>Arionidae</taxon>
        <taxon>Arion</taxon>
    </lineage>
</organism>
<feature type="domain" description="CFAP47-like immunoglobulin-like" evidence="2">
    <location>
        <begin position="37"/>
        <end position="156"/>
    </location>
</feature>
<evidence type="ECO:0000259" key="2">
    <source>
        <dbReference type="Pfam" id="PF26579"/>
    </source>
</evidence>
<evidence type="ECO:0000256" key="1">
    <source>
        <dbReference type="SAM" id="MobiDB-lite"/>
    </source>
</evidence>
<dbReference type="AlphaFoldDB" id="A0A0B6YYS2"/>
<feature type="region of interest" description="Disordered" evidence="1">
    <location>
        <begin position="49"/>
        <end position="69"/>
    </location>
</feature>
<dbReference type="InterPro" id="IPR058952">
    <property type="entry name" value="Ig_CFAP47"/>
</dbReference>